<dbReference type="EMBL" id="BAAFSV010000001">
    <property type="protein sequence ID" value="GAB1309851.1"/>
    <property type="molecule type" value="Genomic_DNA"/>
</dbReference>
<evidence type="ECO:0000313" key="1">
    <source>
        <dbReference type="EMBL" id="GAB1309851.1"/>
    </source>
</evidence>
<evidence type="ECO:0000313" key="2">
    <source>
        <dbReference type="Proteomes" id="UP001628179"/>
    </source>
</evidence>
<comment type="caution">
    <text evidence="1">The sequence shown here is derived from an EMBL/GenBank/DDBJ whole genome shotgun (WGS) entry which is preliminary data.</text>
</comment>
<dbReference type="Proteomes" id="UP001628179">
    <property type="component" value="Unassembled WGS sequence"/>
</dbReference>
<keyword evidence="2" id="KW-1185">Reference proteome</keyword>
<sequence length="171" mass="18491">MEHFSQVSAAATCSDLARAAQSTATKVQVMVPASSIGDQVIQKRLSFLIAGLQKFGEQADHLGHCVADASVVHPQLRDILKQALLDCENAMSILSDSLLSEHGELGVDTASRYQAFLAASSRFFVFSTQLLTIESEQQQHSKLASPDAQDILDTAHNATKGVFSLRYVTQN</sequence>
<accession>A0ABQ0FWH1</accession>
<name>A0ABQ0FWH1_9PEZI</name>
<dbReference type="RefSeq" id="XP_070911584.1">
    <property type="nucleotide sequence ID" value="XM_071055483.1"/>
</dbReference>
<reference evidence="1 2" key="1">
    <citation type="submission" date="2024-09" db="EMBL/GenBank/DDBJ databases">
        <title>Itraconazole resistance in Madurella fahalii resulting from another homologue of gene encoding cytochrome P450 14-alpha sterol demethylase (CYP51).</title>
        <authorList>
            <person name="Yoshioka I."/>
            <person name="Fahal A.H."/>
            <person name="Kaneko S."/>
            <person name="Yaguchi T."/>
        </authorList>
    </citation>
    <scope>NUCLEOTIDE SEQUENCE [LARGE SCALE GENOMIC DNA]</scope>
    <source>
        <strain evidence="1 2">IFM 68171</strain>
    </source>
</reference>
<dbReference type="GeneID" id="98170806"/>
<proteinExistence type="predicted"/>
<organism evidence="1 2">
    <name type="scientific">Madurella fahalii</name>
    <dbReference type="NCBI Taxonomy" id="1157608"/>
    <lineage>
        <taxon>Eukaryota</taxon>
        <taxon>Fungi</taxon>
        <taxon>Dikarya</taxon>
        <taxon>Ascomycota</taxon>
        <taxon>Pezizomycotina</taxon>
        <taxon>Sordariomycetes</taxon>
        <taxon>Sordariomycetidae</taxon>
        <taxon>Sordariales</taxon>
        <taxon>Sordariales incertae sedis</taxon>
        <taxon>Madurella</taxon>
    </lineage>
</organism>
<protein>
    <submittedName>
        <fullName evidence="1">Uncharacterized protein</fullName>
    </submittedName>
</protein>
<gene>
    <name evidence="1" type="ORF">MFIFM68171_00061</name>
</gene>